<dbReference type="Proteomes" id="UP000765845">
    <property type="component" value="Unassembled WGS sequence"/>
</dbReference>
<evidence type="ECO:0000313" key="13">
    <source>
        <dbReference type="EMBL" id="NKI17725.1"/>
    </source>
</evidence>
<feature type="domain" description="Mechanosensitive ion channel MscS C-terminal" evidence="10">
    <location>
        <begin position="641"/>
        <end position="724"/>
    </location>
</feature>
<evidence type="ECO:0000259" key="9">
    <source>
        <dbReference type="Pfam" id="PF00924"/>
    </source>
</evidence>
<comment type="subcellular location">
    <subcellularLocation>
        <location evidence="1">Cell membrane</location>
        <topology evidence="1">Multi-pass membrane protein</topology>
    </subcellularLocation>
</comment>
<feature type="compositionally biased region" description="Low complexity" evidence="7">
    <location>
        <begin position="84"/>
        <end position="93"/>
    </location>
</feature>
<dbReference type="SUPFAM" id="SSF82861">
    <property type="entry name" value="Mechanosensitive channel protein MscS (YggB), transmembrane region"/>
    <property type="match status" value="1"/>
</dbReference>
<evidence type="ECO:0000256" key="1">
    <source>
        <dbReference type="ARBA" id="ARBA00004651"/>
    </source>
</evidence>
<dbReference type="SUPFAM" id="SSF50182">
    <property type="entry name" value="Sm-like ribonucleoproteins"/>
    <property type="match status" value="1"/>
</dbReference>
<feature type="transmembrane region" description="Helical" evidence="8">
    <location>
        <begin position="308"/>
        <end position="325"/>
    </location>
</feature>
<evidence type="ECO:0000256" key="7">
    <source>
        <dbReference type="SAM" id="MobiDB-lite"/>
    </source>
</evidence>
<feature type="region of interest" description="Disordered" evidence="7">
    <location>
        <begin position="79"/>
        <end position="100"/>
    </location>
</feature>
<comment type="similarity">
    <text evidence="2">Belongs to the MscS (TC 1.A.23) family.</text>
</comment>
<evidence type="ECO:0000256" key="5">
    <source>
        <dbReference type="ARBA" id="ARBA00022989"/>
    </source>
</evidence>
<keyword evidence="6 8" id="KW-0472">Membrane</keyword>
<reference evidence="13 14" key="1">
    <citation type="submission" date="2020-04" db="EMBL/GenBank/DDBJ databases">
        <authorList>
            <person name="Yoon J."/>
        </authorList>
    </citation>
    <scope>NUCLEOTIDE SEQUENCE [LARGE SCALE GENOMIC DNA]</scope>
    <source>
        <strain evidence="13 14">KMU-166</strain>
    </source>
</reference>
<dbReference type="InterPro" id="IPR049278">
    <property type="entry name" value="MS_channel_C"/>
</dbReference>
<gene>
    <name evidence="13" type="ORF">HCU74_09855</name>
</gene>
<dbReference type="Pfam" id="PF25392">
    <property type="entry name" value="MS_channel_TM1"/>
    <property type="match status" value="1"/>
</dbReference>
<dbReference type="PANTHER" id="PTHR30460:SF0">
    <property type="entry name" value="MODERATE CONDUCTANCE MECHANOSENSITIVE CHANNEL YBIO"/>
    <property type="match status" value="1"/>
</dbReference>
<dbReference type="InterPro" id="IPR023408">
    <property type="entry name" value="MscS_beta-dom_sf"/>
</dbReference>
<evidence type="ECO:0000259" key="10">
    <source>
        <dbReference type="Pfam" id="PF21082"/>
    </source>
</evidence>
<feature type="transmembrane region" description="Helical" evidence="8">
    <location>
        <begin position="356"/>
        <end position="376"/>
    </location>
</feature>
<feature type="region of interest" description="Disordered" evidence="7">
    <location>
        <begin position="749"/>
        <end position="772"/>
    </location>
</feature>
<dbReference type="EMBL" id="JAAWWK010000003">
    <property type="protein sequence ID" value="NKI17725.1"/>
    <property type="molecule type" value="Genomic_DNA"/>
</dbReference>
<accession>A0ABX1GEU5</accession>
<evidence type="ECO:0000259" key="11">
    <source>
        <dbReference type="Pfam" id="PF21088"/>
    </source>
</evidence>
<dbReference type="Pfam" id="PF21088">
    <property type="entry name" value="MS_channel_1st"/>
    <property type="match status" value="1"/>
</dbReference>
<feature type="domain" description="Mechanosensitive ion channel MscS" evidence="9">
    <location>
        <begin position="568"/>
        <end position="632"/>
    </location>
</feature>
<feature type="transmembrane region" description="Helical" evidence="8">
    <location>
        <begin position="277"/>
        <end position="296"/>
    </location>
</feature>
<feature type="transmembrane region" description="Helical" evidence="8">
    <location>
        <begin position="439"/>
        <end position="459"/>
    </location>
</feature>
<keyword evidence="3" id="KW-1003">Cell membrane</keyword>
<protein>
    <submittedName>
        <fullName evidence="13">Mechanosensitive ion channel</fullName>
    </submittedName>
</protein>
<feature type="domain" description="Moderate conductance mechanosensitive channel YbiO-like transmembrane helix 1" evidence="12">
    <location>
        <begin position="386"/>
        <end position="464"/>
    </location>
</feature>
<comment type="caution">
    <text evidence="13">The sequence shown here is derived from an EMBL/GenBank/DDBJ whole genome shotgun (WGS) entry which is preliminary data.</text>
</comment>
<dbReference type="InterPro" id="IPR045276">
    <property type="entry name" value="YbiO_bact"/>
</dbReference>
<dbReference type="Gene3D" id="3.30.70.100">
    <property type="match status" value="1"/>
</dbReference>
<dbReference type="InterPro" id="IPR057485">
    <property type="entry name" value="YbiO-like_TM1"/>
</dbReference>
<dbReference type="InterPro" id="IPR010920">
    <property type="entry name" value="LSM_dom_sf"/>
</dbReference>
<keyword evidence="14" id="KW-1185">Reference proteome</keyword>
<dbReference type="InterPro" id="IPR011014">
    <property type="entry name" value="MscS_channel_TM-2"/>
</dbReference>
<dbReference type="InterPro" id="IPR011066">
    <property type="entry name" value="MscS_channel_C_sf"/>
</dbReference>
<feature type="transmembrane region" description="Helical" evidence="8">
    <location>
        <begin position="233"/>
        <end position="256"/>
    </location>
</feature>
<evidence type="ECO:0000256" key="3">
    <source>
        <dbReference type="ARBA" id="ARBA00022475"/>
    </source>
</evidence>
<evidence type="ECO:0000256" key="8">
    <source>
        <dbReference type="SAM" id="Phobius"/>
    </source>
</evidence>
<dbReference type="Pfam" id="PF21082">
    <property type="entry name" value="MS_channel_3rd"/>
    <property type="match status" value="1"/>
</dbReference>
<feature type="domain" description="Mechanosensitive ion channel transmembrane helices 2/3" evidence="11">
    <location>
        <begin position="527"/>
        <end position="566"/>
    </location>
</feature>
<feature type="transmembrane region" description="Helical" evidence="8">
    <location>
        <begin position="382"/>
        <end position="404"/>
    </location>
</feature>
<organism evidence="13 14">
    <name type="scientific">Spongiibacter thalassae</name>
    <dbReference type="NCBI Taxonomy" id="2721624"/>
    <lineage>
        <taxon>Bacteria</taxon>
        <taxon>Pseudomonadati</taxon>
        <taxon>Pseudomonadota</taxon>
        <taxon>Gammaproteobacteria</taxon>
        <taxon>Cellvibrionales</taxon>
        <taxon>Spongiibacteraceae</taxon>
        <taxon>Spongiibacter</taxon>
    </lineage>
</organism>
<feature type="transmembrane region" description="Helical" evidence="8">
    <location>
        <begin position="152"/>
        <end position="170"/>
    </location>
</feature>
<feature type="transmembrane region" description="Helical" evidence="8">
    <location>
        <begin position="547"/>
        <end position="565"/>
    </location>
</feature>
<evidence type="ECO:0000256" key="4">
    <source>
        <dbReference type="ARBA" id="ARBA00022692"/>
    </source>
</evidence>
<feature type="transmembrane region" description="Helical" evidence="8">
    <location>
        <begin position="474"/>
        <end position="498"/>
    </location>
</feature>
<evidence type="ECO:0000313" key="14">
    <source>
        <dbReference type="Proteomes" id="UP000765845"/>
    </source>
</evidence>
<keyword evidence="5 8" id="KW-1133">Transmembrane helix</keyword>
<evidence type="ECO:0000256" key="6">
    <source>
        <dbReference type="ARBA" id="ARBA00023136"/>
    </source>
</evidence>
<evidence type="ECO:0000259" key="12">
    <source>
        <dbReference type="Pfam" id="PF25392"/>
    </source>
</evidence>
<feature type="transmembrane region" description="Helical" evidence="8">
    <location>
        <begin position="519"/>
        <end position="541"/>
    </location>
</feature>
<dbReference type="PANTHER" id="PTHR30460">
    <property type="entry name" value="MODERATE CONDUCTANCE MECHANOSENSITIVE CHANNEL YBIO"/>
    <property type="match status" value="1"/>
</dbReference>
<dbReference type="Gene3D" id="1.10.287.1260">
    <property type="match status" value="1"/>
</dbReference>
<dbReference type="InterPro" id="IPR049142">
    <property type="entry name" value="MS_channel_1st"/>
</dbReference>
<sequence length="772" mass="82324">MHFASRQTRRKSVYPLRLTLARLLALLLITLATISQPGLAQTPGNHPSPNEPSSEQLLADLLEDDTTRQQLIDRLRAADDDAAAETPEPAESPQVHQGPSLARQIATVTANAGGNVKEQFAVMGSAVESLLSGDNVNPMANTAALLAATKDIAIVILATFAMFLLLRRLARPGFAGLNRWATTGSGRYAMLRTVGAVVAAAAIDALAIAGAYITGNFITSGLSENTPDNGTRLALLLNAFLIVETLKLLLRMLFAGRFPALRLLPLKEASAKYCNRVFAVLAGFTGYGILAVVPIINKNASPELGAAIATLIVLFAALYFVSVVFRNKSTVAQLLANRAAQCPGSRGFALRLLARLWHVLAIFYAAAVVFASLLYPTTALPFIAKATALTGVYIGAGALLLVVIRQFIGREIKLPPSLYEPLPQLQIRLNTYVPTGLKVLRILVGAIVTTLALDAWAVFDLHSWYSTDAGRSTVASLFDIVLIMILATAVWIAAASYIEHRLSPDTKPTPAAAARAETLQGLFLSSLAIVVVVMTVMIVLSEIGVEIGPLIAGAGVMGLAVGFGAQKLVQDVINGVFIQLENAINTGDYVNVGSYEGTVERVGIRSVALRDLSGTYHIVPFSAVDAVSNYTKDFAYHLGEYGIAYRENIDHAIEHLQAAFAELREGEFSNDILDDLQVAGVSALADSSVNIRVLIKTSPGMQWAVGRAYNRLVKMHFDAAGIEIPFPHTTLYFGEDKDGVAPPAQVRVAAANGEGSEELPHITGDTPKSDSN</sequence>
<feature type="transmembrane region" description="Helical" evidence="8">
    <location>
        <begin position="191"/>
        <end position="213"/>
    </location>
</feature>
<dbReference type="Pfam" id="PF00924">
    <property type="entry name" value="MS_channel_2nd"/>
    <property type="match status" value="1"/>
</dbReference>
<dbReference type="SUPFAM" id="SSF82689">
    <property type="entry name" value="Mechanosensitive channel protein MscS (YggB), C-terminal domain"/>
    <property type="match status" value="1"/>
</dbReference>
<keyword evidence="4 8" id="KW-0812">Transmembrane</keyword>
<dbReference type="InterPro" id="IPR006685">
    <property type="entry name" value="MscS_channel_2nd"/>
</dbReference>
<dbReference type="Gene3D" id="2.30.30.60">
    <property type="match status" value="1"/>
</dbReference>
<proteinExistence type="inferred from homology"/>
<name>A0ABX1GEU5_9GAMM</name>
<evidence type="ECO:0000256" key="2">
    <source>
        <dbReference type="ARBA" id="ARBA00008017"/>
    </source>
</evidence>